<dbReference type="eggNOG" id="KOG1315">
    <property type="taxonomic scope" value="Eukaryota"/>
</dbReference>
<evidence type="ECO:0000256" key="3">
    <source>
        <dbReference type="ARBA" id="ARBA00009324"/>
    </source>
</evidence>
<dbReference type="STRING" id="81972.D7ME08"/>
<dbReference type="eggNOG" id="KOG0873">
    <property type="taxonomic scope" value="Eukaryota"/>
</dbReference>
<dbReference type="PROSITE" id="PS50216">
    <property type="entry name" value="DHHC"/>
    <property type="match status" value="1"/>
</dbReference>
<evidence type="ECO:0000256" key="7">
    <source>
        <dbReference type="RuleBase" id="RU079119"/>
    </source>
</evidence>
<dbReference type="Pfam" id="PF04116">
    <property type="entry name" value="FA_hydroxylase"/>
    <property type="match status" value="2"/>
</dbReference>
<feature type="domain" description="Palmitoyltransferase DHHC" evidence="8">
    <location>
        <begin position="600"/>
        <end position="652"/>
    </location>
</feature>
<dbReference type="AlphaFoldDB" id="D7ME08"/>
<dbReference type="Proteomes" id="UP000008694">
    <property type="component" value="Unassembled WGS sequence"/>
</dbReference>
<dbReference type="HOGENOM" id="CLU_020237_0_0_1"/>
<feature type="transmembrane region" description="Helical" evidence="7">
    <location>
        <begin position="302"/>
        <end position="321"/>
    </location>
</feature>
<keyword evidence="11" id="KW-1185">Reference proteome</keyword>
<comment type="catalytic activity">
    <reaction evidence="7">
        <text>L-cysteinyl-[protein] + hexadecanoyl-CoA = S-hexadecanoyl-L-cysteinyl-[protein] + CoA</text>
        <dbReference type="Rhea" id="RHEA:36683"/>
        <dbReference type="Rhea" id="RHEA-COMP:10131"/>
        <dbReference type="Rhea" id="RHEA-COMP:11032"/>
        <dbReference type="ChEBI" id="CHEBI:29950"/>
        <dbReference type="ChEBI" id="CHEBI:57287"/>
        <dbReference type="ChEBI" id="CHEBI:57379"/>
        <dbReference type="ChEBI" id="CHEBI:74151"/>
        <dbReference type="EC" id="2.3.1.225"/>
    </reaction>
</comment>
<dbReference type="EC" id="2.3.1.225" evidence="7"/>
<keyword evidence="4 7" id="KW-0812">Transmembrane</keyword>
<accession>D7ME08</accession>
<feature type="transmembrane region" description="Helical" evidence="7">
    <location>
        <begin position="632"/>
        <end position="653"/>
    </location>
</feature>
<feature type="domain" description="Fatty acid hydroxylase" evidence="9">
    <location>
        <begin position="340"/>
        <end position="474"/>
    </location>
</feature>
<dbReference type="GO" id="GO:0016491">
    <property type="term" value="F:oxidoreductase activity"/>
    <property type="evidence" value="ECO:0007669"/>
    <property type="project" value="InterPro"/>
</dbReference>
<evidence type="ECO:0000313" key="10">
    <source>
        <dbReference type="EMBL" id="EFH44012.1"/>
    </source>
</evidence>
<evidence type="ECO:0000256" key="2">
    <source>
        <dbReference type="ARBA" id="ARBA00008574"/>
    </source>
</evidence>
<comment type="similarity">
    <text evidence="2 7">Belongs to the DHHC palmitoyltransferase family.</text>
</comment>
<feature type="transmembrane region" description="Helical" evidence="7">
    <location>
        <begin position="532"/>
        <end position="553"/>
    </location>
</feature>
<sequence>MIPYATVEEASIALSRNLTRLETLWFDYSATKSDYNLYCHNILFLFLIFSFVPLPLVFIESSQSTSDWFNRYKIQPKAKNSFSDMFKCYKAVMKMFLLVVGPLQLVSYPSIQMIEIRSGLPLPSCLEIVAQLVVYFLVEDYTNYWVHRFFHCKWGYEKFHHIHHEYTAPIGYAAPYAHWAEVLLLGIPTFLGPAIAPGHMITFWLWIALRQIEAIETHSGYDFPWTLTKYIPFYGGAEYHDYHHYVGGQSQSNFASVFTYCDYIYGTDKGYRFQKKLLQQIQKKVKYSLSDMFRCYKQVMKLFLLVVGTLQIVSYPSIQMIGIRSGLPLPSLTEIVAQLVVYFLIEDYTNYWIHRWMHCKWGYEKIHRIHHEYTSPIGYASPYAHWGEILILGIPTFLGPAIAPGHIMTFWLWISLRQIEAIETHSGYDFPWSLTKFIPFYGGAEYHDYHHYVGGQSQSNFASVFTYCDYIYGTDKLPTPTMAWNVFKFCTALRALGSIMILIVIGIIGFTYYAVVVVNYGPALLIGGVDSLLALLVLALFHFLLIMLLWSYFSVVVTDPGGVPTGWRPELDVEKSDGNQALIGEANSSLSVGDSSSHGVRYCRKCNQYKPPRSHHCSVCGRCILKMDHHCVWVVNCVGAMNYKSFLLFLNTLRLPSDSKSSFSCFPVLNIAFALSVLGFLIMHIMLVARNTTTIEVNNSHQSSLWDLHDYKAYEKHTVNWPYNVGRKTNFEQVFGSDKMYWFVPLYTEDDKKKLPALGGLDFTSRSESETEPLQSL</sequence>
<name>D7ME08_ARALL</name>
<gene>
    <name evidence="10" type="ORF">ARALYDRAFT_329352</name>
</gene>
<dbReference type="GO" id="GO:0019706">
    <property type="term" value="F:protein-cysteine S-palmitoyltransferase activity"/>
    <property type="evidence" value="ECO:0007669"/>
    <property type="project" value="UniProtKB-EC"/>
</dbReference>
<dbReference type="GO" id="GO:0005506">
    <property type="term" value="F:iron ion binding"/>
    <property type="evidence" value="ECO:0007669"/>
    <property type="project" value="InterPro"/>
</dbReference>
<evidence type="ECO:0000256" key="6">
    <source>
        <dbReference type="ARBA" id="ARBA00023136"/>
    </source>
</evidence>
<feature type="domain" description="Fatty acid hydroxylase" evidence="9">
    <location>
        <begin position="133"/>
        <end position="267"/>
    </location>
</feature>
<proteinExistence type="inferred from homology"/>
<dbReference type="Pfam" id="PF01529">
    <property type="entry name" value="DHHC"/>
    <property type="match status" value="1"/>
</dbReference>
<dbReference type="InterPro" id="IPR006694">
    <property type="entry name" value="Fatty_acid_hydroxylase"/>
</dbReference>
<keyword evidence="7" id="KW-0012">Acyltransferase</keyword>
<comment type="subcellular location">
    <subcellularLocation>
        <location evidence="1">Endomembrane system</location>
        <topology evidence="1">Multi-pass membrane protein</topology>
    </subcellularLocation>
</comment>
<feature type="transmembrane region" description="Helical" evidence="7">
    <location>
        <begin position="389"/>
        <end position="414"/>
    </location>
</feature>
<evidence type="ECO:0000256" key="4">
    <source>
        <dbReference type="ARBA" id="ARBA00022692"/>
    </source>
</evidence>
<dbReference type="GO" id="GO:0012505">
    <property type="term" value="C:endomembrane system"/>
    <property type="evidence" value="ECO:0007669"/>
    <property type="project" value="UniProtKB-SubCell"/>
</dbReference>
<comment type="domain">
    <text evidence="7">The DHHC domain is required for palmitoyltransferase activity.</text>
</comment>
<dbReference type="EMBL" id="GL348719">
    <property type="protein sequence ID" value="EFH44012.1"/>
    <property type="molecule type" value="Genomic_DNA"/>
</dbReference>
<feature type="transmembrane region" description="Helical" evidence="7">
    <location>
        <begin position="42"/>
        <end position="59"/>
    </location>
</feature>
<organism evidence="11">
    <name type="scientific">Arabidopsis lyrata subsp. lyrata</name>
    <name type="common">Lyre-leaved rock-cress</name>
    <dbReference type="NCBI Taxonomy" id="81972"/>
    <lineage>
        <taxon>Eukaryota</taxon>
        <taxon>Viridiplantae</taxon>
        <taxon>Streptophyta</taxon>
        <taxon>Embryophyta</taxon>
        <taxon>Tracheophyta</taxon>
        <taxon>Spermatophyta</taxon>
        <taxon>Magnoliopsida</taxon>
        <taxon>eudicotyledons</taxon>
        <taxon>Gunneridae</taxon>
        <taxon>Pentapetalae</taxon>
        <taxon>rosids</taxon>
        <taxon>malvids</taxon>
        <taxon>Brassicales</taxon>
        <taxon>Brassicaceae</taxon>
        <taxon>Camelineae</taxon>
        <taxon>Arabidopsis</taxon>
    </lineage>
</organism>
<evidence type="ECO:0000259" key="9">
    <source>
        <dbReference type="Pfam" id="PF04116"/>
    </source>
</evidence>
<dbReference type="Gramene" id="fgenesh1_pm.C_scaffold_7001579">
    <property type="protein sequence ID" value="fgenesh1_pm.C_scaffold_7001579"/>
    <property type="gene ID" value="fgenesh1_pm.C_scaffold_7001579"/>
</dbReference>
<dbReference type="InterPro" id="IPR050307">
    <property type="entry name" value="Sterol_Desaturase_Related"/>
</dbReference>
<feature type="transmembrane region" description="Helical" evidence="7">
    <location>
        <begin position="665"/>
        <end position="689"/>
    </location>
</feature>
<comment type="caution">
    <text evidence="7">Lacks conserved residue(s) required for the propagation of feature annotation.</text>
</comment>
<dbReference type="PANTHER" id="PTHR11863">
    <property type="entry name" value="STEROL DESATURASE"/>
    <property type="match status" value="1"/>
</dbReference>
<keyword evidence="5 7" id="KW-1133">Transmembrane helix</keyword>
<evidence type="ECO:0000313" key="11">
    <source>
        <dbReference type="Proteomes" id="UP000008694"/>
    </source>
</evidence>
<reference evidence="11" key="1">
    <citation type="journal article" date="2011" name="Nat. Genet.">
        <title>The Arabidopsis lyrata genome sequence and the basis of rapid genome size change.</title>
        <authorList>
            <person name="Hu T.T."/>
            <person name="Pattyn P."/>
            <person name="Bakker E.G."/>
            <person name="Cao J."/>
            <person name="Cheng J.-F."/>
            <person name="Clark R.M."/>
            <person name="Fahlgren N."/>
            <person name="Fawcett J.A."/>
            <person name="Grimwood J."/>
            <person name="Gundlach H."/>
            <person name="Haberer G."/>
            <person name="Hollister J.D."/>
            <person name="Ossowski S."/>
            <person name="Ottilar R.P."/>
            <person name="Salamov A.A."/>
            <person name="Schneeberger K."/>
            <person name="Spannagl M."/>
            <person name="Wang X."/>
            <person name="Yang L."/>
            <person name="Nasrallah M.E."/>
            <person name="Bergelson J."/>
            <person name="Carrington J.C."/>
            <person name="Gaut B.S."/>
            <person name="Schmutz J."/>
            <person name="Mayer K.F.X."/>
            <person name="Van de Peer Y."/>
            <person name="Grigoriev I.V."/>
            <person name="Nordborg M."/>
            <person name="Weigel D."/>
            <person name="Guo Y.-L."/>
        </authorList>
    </citation>
    <scope>NUCLEOTIDE SEQUENCE [LARGE SCALE GENOMIC DNA]</scope>
    <source>
        <strain evidence="11">cv. MN47</strain>
    </source>
</reference>
<protein>
    <recommendedName>
        <fullName evidence="7">S-acyltransferase</fullName>
        <ecNumber evidence="7">2.3.1.225</ecNumber>
    </recommendedName>
    <alternativeName>
        <fullName evidence="7">Palmitoyltransferase</fullName>
    </alternativeName>
</protein>
<evidence type="ECO:0000256" key="5">
    <source>
        <dbReference type="ARBA" id="ARBA00022989"/>
    </source>
</evidence>
<keyword evidence="6 7" id="KW-0472">Membrane</keyword>
<dbReference type="InterPro" id="IPR001594">
    <property type="entry name" value="Palmitoyltrfase_DHHC"/>
</dbReference>
<evidence type="ECO:0000259" key="8">
    <source>
        <dbReference type="Pfam" id="PF01529"/>
    </source>
</evidence>
<comment type="similarity">
    <text evidence="3">Belongs to the sterol desaturase family.</text>
</comment>
<feature type="transmembrane region" description="Helical" evidence="7">
    <location>
        <begin position="495"/>
        <end position="520"/>
    </location>
</feature>
<feature type="transmembrane region" description="Helical" evidence="7">
    <location>
        <begin position="182"/>
        <end position="209"/>
    </location>
</feature>
<dbReference type="GO" id="GO:0008610">
    <property type="term" value="P:lipid biosynthetic process"/>
    <property type="evidence" value="ECO:0007669"/>
    <property type="project" value="InterPro"/>
</dbReference>
<evidence type="ECO:0000256" key="1">
    <source>
        <dbReference type="ARBA" id="ARBA00004127"/>
    </source>
</evidence>
<keyword evidence="7" id="KW-0808">Transferase</keyword>